<evidence type="ECO:0000256" key="1">
    <source>
        <dbReference type="SAM" id="SignalP"/>
    </source>
</evidence>
<sequence>MEAVRFLLALALVSGSLRLGQGLEEGLSSKELQQENEEHAVQSPPEDHSLGILLRSFIHAVQRPGRSPSFLFQPQRFGRDARASPSNGVRINPRAWDSMAPQFLSMAVPQRFGKKK</sequence>
<keyword evidence="1" id="KW-0732">Signal</keyword>
<gene>
    <name evidence="2" type="ORF">JD844_010845</name>
</gene>
<feature type="signal peptide" evidence="1">
    <location>
        <begin position="1"/>
        <end position="22"/>
    </location>
</feature>
<name>A0ABQ7THF1_PHRPL</name>
<dbReference type="Pfam" id="PF15085">
    <property type="entry name" value="NPFF"/>
    <property type="match status" value="1"/>
</dbReference>
<feature type="chain" id="PRO_5047482311" evidence="1">
    <location>
        <begin position="23"/>
        <end position="116"/>
    </location>
</feature>
<proteinExistence type="predicted"/>
<dbReference type="Proteomes" id="UP000826234">
    <property type="component" value="Unassembled WGS sequence"/>
</dbReference>
<comment type="caution">
    <text evidence="2">The sequence shown here is derived from an EMBL/GenBank/DDBJ whole genome shotgun (WGS) entry which is preliminary data.</text>
</comment>
<protein>
    <submittedName>
        <fullName evidence="2">Uncharacterized protein</fullName>
    </submittedName>
</protein>
<accession>A0ABQ7THF1</accession>
<dbReference type="PANTHER" id="PTHR15044:SF0">
    <property type="entry name" value="PRO-FMRFAMIDE-RELATED NEUROPEPTIDE FF"/>
    <property type="match status" value="1"/>
</dbReference>
<dbReference type="PRINTS" id="PR01682">
    <property type="entry name" value="FMRFAMIDEPEP"/>
</dbReference>
<dbReference type="InterPro" id="IPR008065">
    <property type="entry name" value="NPFF"/>
</dbReference>
<dbReference type="PIRSF" id="PIRSF038092">
    <property type="entry name" value="FMRFamid-rel_pep_precur"/>
    <property type="match status" value="1"/>
</dbReference>
<evidence type="ECO:0000313" key="3">
    <source>
        <dbReference type="Proteomes" id="UP000826234"/>
    </source>
</evidence>
<dbReference type="EMBL" id="JAIPUX010000439">
    <property type="protein sequence ID" value="KAH0629064.1"/>
    <property type="molecule type" value="Genomic_DNA"/>
</dbReference>
<keyword evidence="3" id="KW-1185">Reference proteome</keyword>
<dbReference type="PANTHER" id="PTHR15044">
    <property type="entry name" value="NEUROPEPTIDE FF"/>
    <property type="match status" value="1"/>
</dbReference>
<evidence type="ECO:0000313" key="2">
    <source>
        <dbReference type="EMBL" id="KAH0629064.1"/>
    </source>
</evidence>
<organism evidence="2 3">
    <name type="scientific">Phrynosoma platyrhinos</name>
    <name type="common">Desert horned lizard</name>
    <dbReference type="NCBI Taxonomy" id="52577"/>
    <lineage>
        <taxon>Eukaryota</taxon>
        <taxon>Metazoa</taxon>
        <taxon>Chordata</taxon>
        <taxon>Craniata</taxon>
        <taxon>Vertebrata</taxon>
        <taxon>Euteleostomi</taxon>
        <taxon>Lepidosauria</taxon>
        <taxon>Squamata</taxon>
        <taxon>Bifurcata</taxon>
        <taxon>Unidentata</taxon>
        <taxon>Episquamata</taxon>
        <taxon>Toxicofera</taxon>
        <taxon>Iguania</taxon>
        <taxon>Phrynosomatidae</taxon>
        <taxon>Phrynosomatinae</taxon>
        <taxon>Phrynosoma</taxon>
    </lineage>
</organism>
<reference evidence="2 3" key="1">
    <citation type="journal article" date="2022" name="Gigascience">
        <title>A chromosome-level genome assembly and annotation of the desert horned lizard, Phrynosoma platyrhinos, provides insight into chromosomal rearrangements among reptiles.</title>
        <authorList>
            <person name="Koochekian N."/>
            <person name="Ascanio A."/>
            <person name="Farleigh K."/>
            <person name="Card D.C."/>
            <person name="Schield D.R."/>
            <person name="Castoe T.A."/>
            <person name="Jezkova T."/>
        </authorList>
    </citation>
    <scope>NUCLEOTIDE SEQUENCE [LARGE SCALE GENOMIC DNA]</scope>
    <source>
        <strain evidence="2">NK-2021</strain>
    </source>
</reference>